<evidence type="ECO:0000313" key="2">
    <source>
        <dbReference type="Proteomes" id="UP000001258"/>
    </source>
</evidence>
<dbReference type="RefSeq" id="WP_010897156.1">
    <property type="nucleotide sequence ID" value="NC_002570.2"/>
</dbReference>
<accession>Q9KE72</accession>
<dbReference type="PIR" id="A83773">
    <property type="entry name" value="A83773"/>
</dbReference>
<dbReference type="OrthoDB" id="9799092at2"/>
<sequence>MTVISSELDLFWEWTRFQESHPDFLRKYNRLKEQFHGKQMEMYRREKNRFFETVLTSEAYQSFVQQIDRTKGGSDGE</sequence>
<name>Q9KE72_HALH5</name>
<dbReference type="HOGENOM" id="CLU_2630750_0_0_9"/>
<dbReference type="Proteomes" id="UP000001258">
    <property type="component" value="Chromosome"/>
</dbReference>
<reference evidence="1 2" key="1">
    <citation type="journal article" date="2000" name="Nucleic Acids Res.">
        <title>Complete genome sequence of the alkaliphilic bacterium Bacillus halodurans and genomic sequence comparison with Bacillus subtilis.</title>
        <authorList>
            <person name="Takami H."/>
            <person name="Nakasone K."/>
            <person name="Takaki Y."/>
            <person name="Maeno G."/>
            <person name="Sasaki R."/>
            <person name="Masui N."/>
            <person name="Fuji F."/>
            <person name="Hirama C."/>
            <person name="Nakamura Y."/>
            <person name="Ogasawara N."/>
            <person name="Kuhara S."/>
            <person name="Horikoshi K."/>
        </authorList>
    </citation>
    <scope>NUCLEOTIDE SEQUENCE [LARGE SCALE GENOMIC DNA]</scope>
    <source>
        <strain evidence="2">ATCC BAA-125 / DSM 18197 / FERM 7344 / JCM 9153 / C-125</strain>
    </source>
</reference>
<evidence type="ECO:0000313" key="1">
    <source>
        <dbReference type="EMBL" id="BAB04704.1"/>
    </source>
</evidence>
<dbReference type="EMBL" id="BA000004">
    <property type="protein sequence ID" value="BAB04704.1"/>
    <property type="molecule type" value="Genomic_DNA"/>
</dbReference>
<dbReference type="eggNOG" id="COG2320">
    <property type="taxonomic scope" value="Bacteria"/>
</dbReference>
<dbReference type="AlphaFoldDB" id="Q9KE72"/>
<organism evidence="1 2">
    <name type="scientific">Halalkalibacterium halodurans (strain ATCC BAA-125 / DSM 18197 / FERM 7344 / JCM 9153 / C-125)</name>
    <name type="common">Bacillus halodurans</name>
    <dbReference type="NCBI Taxonomy" id="272558"/>
    <lineage>
        <taxon>Bacteria</taxon>
        <taxon>Bacillati</taxon>
        <taxon>Bacillota</taxon>
        <taxon>Bacilli</taxon>
        <taxon>Bacillales</taxon>
        <taxon>Bacillaceae</taxon>
        <taxon>Halalkalibacterium (ex Joshi et al. 2022)</taxon>
    </lineage>
</organism>
<proteinExistence type="predicted"/>
<dbReference type="KEGG" id="bha:BH0985"/>
<protein>
    <submittedName>
        <fullName evidence="1">BH0985 protein</fullName>
    </submittedName>
</protein>
<keyword evidence="2" id="KW-1185">Reference proteome</keyword>
<dbReference type="STRING" id="272558.gene:10726879"/>
<gene>
    <name evidence="1" type="ordered locus">BH0985</name>
</gene>